<dbReference type="Proteomes" id="UP000062519">
    <property type="component" value="Chromosome 2"/>
</dbReference>
<reference evidence="2 3" key="1">
    <citation type="submission" date="2015-12" db="EMBL/GenBank/DDBJ databases">
        <title>Diversity of Burkholderia near neighbor genomes.</title>
        <authorList>
            <person name="Sahl J."/>
            <person name="Wagner D."/>
            <person name="Keim P."/>
        </authorList>
    </citation>
    <scope>NUCLEOTIDE SEQUENCE [LARGE SCALE GENOMIC DNA]</scope>
    <source>
        <strain evidence="2 3">BDU6</strain>
    </source>
</reference>
<dbReference type="RefSeq" id="WP_059598389.1">
    <property type="nucleotide sequence ID" value="NZ_CP013387.1"/>
</dbReference>
<dbReference type="KEGG" id="buu:WS70_23760"/>
<accession>A0A1B4FM95</accession>
<feature type="compositionally biased region" description="Low complexity" evidence="1">
    <location>
        <begin position="74"/>
        <end position="95"/>
    </location>
</feature>
<dbReference type="AlphaFoldDB" id="A0A1B4FM95"/>
<evidence type="ECO:0000256" key="1">
    <source>
        <dbReference type="SAM" id="MobiDB-lite"/>
    </source>
</evidence>
<feature type="region of interest" description="Disordered" evidence="1">
    <location>
        <begin position="1"/>
        <end position="97"/>
    </location>
</feature>
<protein>
    <recommendedName>
        <fullName evidence="4">Type III secretion protein</fullName>
    </recommendedName>
</protein>
<evidence type="ECO:0000313" key="3">
    <source>
        <dbReference type="Proteomes" id="UP000062519"/>
    </source>
</evidence>
<keyword evidence="3" id="KW-1185">Reference proteome</keyword>
<proteinExistence type="predicted"/>
<sequence>MSAVKTMTTGARLRESCGSHDSLAPAGGDAEQAADAFSAWLDAQPGDTPPHRARAGDASENDAADGPRARARRAQPADAGAPPGKAPAASRPSPSNMLTLRIANGPLAGLTLRARFAGGALVVALDSAMADAGRRAHALRMRGPLEAALAAQFAQPVTVEWSDATDTD</sequence>
<name>A0A1B4FM95_9BURK</name>
<dbReference type="EMBL" id="CP013387">
    <property type="protein sequence ID" value="AOJ04782.1"/>
    <property type="molecule type" value="Genomic_DNA"/>
</dbReference>
<evidence type="ECO:0000313" key="2">
    <source>
        <dbReference type="EMBL" id="AOJ04782.1"/>
    </source>
</evidence>
<organism evidence="2 3">
    <name type="scientific">Burkholderia mayonis</name>
    <dbReference type="NCBI Taxonomy" id="1385591"/>
    <lineage>
        <taxon>Bacteria</taxon>
        <taxon>Pseudomonadati</taxon>
        <taxon>Pseudomonadota</taxon>
        <taxon>Betaproteobacteria</taxon>
        <taxon>Burkholderiales</taxon>
        <taxon>Burkholderiaceae</taxon>
        <taxon>Burkholderia</taxon>
        <taxon>pseudomallei group</taxon>
    </lineage>
</organism>
<gene>
    <name evidence="2" type="ORF">WS70_23760</name>
</gene>
<evidence type="ECO:0008006" key="4">
    <source>
        <dbReference type="Google" id="ProtNLM"/>
    </source>
</evidence>